<keyword evidence="2" id="KW-1185">Reference proteome</keyword>
<sequence>MRGAPGDGLALEVRNRLPVGQVAPTLPGAGTGLVGLRERVTLAGGEITHGPDGDDFVVRARLRWER</sequence>
<evidence type="ECO:0008006" key="3">
    <source>
        <dbReference type="Google" id="ProtNLM"/>
    </source>
</evidence>
<gene>
    <name evidence="1" type="ORF">LRS13_23275</name>
</gene>
<dbReference type="InterPro" id="IPR036890">
    <property type="entry name" value="HATPase_C_sf"/>
</dbReference>
<dbReference type="Proteomes" id="UP001058860">
    <property type="component" value="Chromosome"/>
</dbReference>
<dbReference type="Gene3D" id="3.30.565.10">
    <property type="entry name" value="Histidine kinase-like ATPase, C-terminal domain"/>
    <property type="match status" value="1"/>
</dbReference>
<proteinExistence type="predicted"/>
<reference evidence="2" key="1">
    <citation type="submission" date="2021-11" db="EMBL/GenBank/DDBJ databases">
        <title>Cultivation dependent microbiological survey of springs from the worlds oldest radium mine currently devoted to the extraction of radon-saturated water.</title>
        <authorList>
            <person name="Kapinusova G."/>
            <person name="Smrhova T."/>
            <person name="Strejcek M."/>
            <person name="Suman J."/>
            <person name="Jani K."/>
            <person name="Pajer P."/>
            <person name="Uhlik O."/>
        </authorList>
    </citation>
    <scope>NUCLEOTIDE SEQUENCE [LARGE SCALE GENOMIC DNA]</scope>
    <source>
        <strain evidence="2">J379</strain>
    </source>
</reference>
<dbReference type="EMBL" id="CP088295">
    <property type="protein sequence ID" value="UUY03556.1"/>
    <property type="molecule type" value="Genomic_DNA"/>
</dbReference>
<dbReference type="RefSeq" id="WP_353864059.1">
    <property type="nucleotide sequence ID" value="NZ_CP088295.1"/>
</dbReference>
<organism evidence="1 2">
    <name type="scientific">Svornostia abyssi</name>
    <dbReference type="NCBI Taxonomy" id="2898438"/>
    <lineage>
        <taxon>Bacteria</taxon>
        <taxon>Bacillati</taxon>
        <taxon>Actinomycetota</taxon>
        <taxon>Thermoleophilia</taxon>
        <taxon>Solirubrobacterales</taxon>
        <taxon>Baekduiaceae</taxon>
        <taxon>Svornostia</taxon>
    </lineage>
</organism>
<protein>
    <recommendedName>
        <fullName evidence="3">Sensor histidine kinase</fullName>
    </recommendedName>
</protein>
<evidence type="ECO:0000313" key="2">
    <source>
        <dbReference type="Proteomes" id="UP001058860"/>
    </source>
</evidence>
<name>A0ABY5PFU0_9ACTN</name>
<accession>A0ABY5PFU0</accession>
<evidence type="ECO:0000313" key="1">
    <source>
        <dbReference type="EMBL" id="UUY03556.1"/>
    </source>
</evidence>